<sequence length="377" mass="43652">MGAYIGLLLGIFLIRIFFDSSLWGKNRSKKYFLFFSFVLIFLIFALRSDTVGRDVPGYRRIYLDIINHPFSDFGYVYYEKGYQLLSKICCFLGLSWQIFLSIVSAMILIPIYIFIKKYSKNVFLSTLIFVCYMYFEFNLTAIRQAIASSICLIAYMVLMESKHKKTFVYIEYIFVVTIAVCFHKSAFAAYFLLPIMFIQSIKGVALFVTLASISCIAVRSKILTIIKTLFMKESLQTDAGLYLGGNLVFLIFLAALFVVVEINRENVAKRDYSLNNQTKINELGIKTNFDYQNIFVRSFILSIFFIVLFGMAASVRSYMILNQVIIVSLPNAIENLETRSKQLAIVFSIFFFILFFYTNTLIPNSFDILPYEFFWSN</sequence>
<gene>
    <name evidence="2" type="ORF">DWX36_00555</name>
</gene>
<feature type="transmembrane region" description="Helical" evidence="1">
    <location>
        <begin position="84"/>
        <end position="111"/>
    </location>
</feature>
<feature type="transmembrane region" description="Helical" evidence="1">
    <location>
        <begin position="31"/>
        <end position="48"/>
    </location>
</feature>
<feature type="transmembrane region" description="Helical" evidence="1">
    <location>
        <begin position="141"/>
        <end position="158"/>
    </location>
</feature>
<proteinExistence type="predicted"/>
<evidence type="ECO:0000256" key="1">
    <source>
        <dbReference type="SAM" id="Phobius"/>
    </source>
</evidence>
<keyword evidence="1" id="KW-0812">Transmembrane</keyword>
<keyword evidence="1" id="KW-1133">Transmembrane helix</keyword>
<protein>
    <submittedName>
        <fullName evidence="2">EpsG family protein</fullName>
    </submittedName>
</protein>
<feature type="transmembrane region" description="Helical" evidence="1">
    <location>
        <begin position="197"/>
        <end position="218"/>
    </location>
</feature>
<reference evidence="2 3" key="1">
    <citation type="submission" date="2018-08" db="EMBL/GenBank/DDBJ databases">
        <title>A genome reference for cultivated species of the human gut microbiota.</title>
        <authorList>
            <person name="Zou Y."/>
            <person name="Xue W."/>
            <person name="Luo G."/>
        </authorList>
    </citation>
    <scope>NUCLEOTIDE SEQUENCE [LARGE SCALE GENOMIC DNA]</scope>
    <source>
        <strain evidence="2 3">AF19-16AC</strain>
    </source>
</reference>
<feature type="transmembrane region" description="Helical" evidence="1">
    <location>
        <begin position="239"/>
        <end position="260"/>
    </location>
</feature>
<comment type="caution">
    <text evidence="2">The sequence shown here is derived from an EMBL/GenBank/DDBJ whole genome shotgun (WGS) entry which is preliminary data.</text>
</comment>
<keyword evidence="1" id="KW-0472">Membrane</keyword>
<dbReference type="InterPro" id="IPR049458">
    <property type="entry name" value="EpsG-like"/>
</dbReference>
<name>A0A412NN89_MEDGN</name>
<feature type="transmembrane region" description="Helical" evidence="1">
    <location>
        <begin position="294"/>
        <end position="315"/>
    </location>
</feature>
<dbReference type="EMBL" id="QRWQ01000001">
    <property type="protein sequence ID" value="RGT41763.1"/>
    <property type="molecule type" value="Genomic_DNA"/>
</dbReference>
<dbReference type="Pfam" id="PF14897">
    <property type="entry name" value="EpsG"/>
    <property type="match status" value="1"/>
</dbReference>
<accession>A0A412NN89</accession>
<evidence type="ECO:0000313" key="2">
    <source>
        <dbReference type="EMBL" id="RGT41763.1"/>
    </source>
</evidence>
<dbReference type="AlphaFoldDB" id="A0A412NN89"/>
<feature type="transmembrane region" description="Helical" evidence="1">
    <location>
        <begin position="118"/>
        <end position="135"/>
    </location>
</feature>
<dbReference type="RefSeq" id="WP_118046383.1">
    <property type="nucleotide sequence ID" value="NZ_JADNIZ010000005.1"/>
</dbReference>
<dbReference type="Proteomes" id="UP000283834">
    <property type="component" value="Unassembled WGS sequence"/>
</dbReference>
<feature type="transmembrane region" description="Helical" evidence="1">
    <location>
        <begin position="6"/>
        <end position="24"/>
    </location>
</feature>
<feature type="transmembrane region" description="Helical" evidence="1">
    <location>
        <begin position="343"/>
        <end position="362"/>
    </location>
</feature>
<organism evidence="2 3">
    <name type="scientific">Mediterraneibacter gnavus</name>
    <name type="common">Ruminococcus gnavus</name>
    <dbReference type="NCBI Taxonomy" id="33038"/>
    <lineage>
        <taxon>Bacteria</taxon>
        <taxon>Bacillati</taxon>
        <taxon>Bacillota</taxon>
        <taxon>Clostridia</taxon>
        <taxon>Lachnospirales</taxon>
        <taxon>Lachnospiraceae</taxon>
        <taxon>Mediterraneibacter</taxon>
    </lineage>
</organism>
<evidence type="ECO:0000313" key="3">
    <source>
        <dbReference type="Proteomes" id="UP000283834"/>
    </source>
</evidence>
<feature type="transmembrane region" description="Helical" evidence="1">
    <location>
        <begin position="170"/>
        <end position="191"/>
    </location>
</feature>